<dbReference type="AlphaFoldDB" id="A0A4C1W298"/>
<gene>
    <name evidence="1" type="ORF">EVAR_33397_1</name>
</gene>
<dbReference type="Proteomes" id="UP000299102">
    <property type="component" value="Unassembled WGS sequence"/>
</dbReference>
<keyword evidence="2" id="KW-1185">Reference proteome</keyword>
<proteinExistence type="predicted"/>
<comment type="caution">
    <text evidence="1">The sequence shown here is derived from an EMBL/GenBank/DDBJ whole genome shotgun (WGS) entry which is preliminary data.</text>
</comment>
<evidence type="ECO:0000313" key="2">
    <source>
        <dbReference type="Proteomes" id="UP000299102"/>
    </source>
</evidence>
<organism evidence="1 2">
    <name type="scientific">Eumeta variegata</name>
    <name type="common">Bagworm moth</name>
    <name type="synonym">Eumeta japonica</name>
    <dbReference type="NCBI Taxonomy" id="151549"/>
    <lineage>
        <taxon>Eukaryota</taxon>
        <taxon>Metazoa</taxon>
        <taxon>Ecdysozoa</taxon>
        <taxon>Arthropoda</taxon>
        <taxon>Hexapoda</taxon>
        <taxon>Insecta</taxon>
        <taxon>Pterygota</taxon>
        <taxon>Neoptera</taxon>
        <taxon>Endopterygota</taxon>
        <taxon>Lepidoptera</taxon>
        <taxon>Glossata</taxon>
        <taxon>Ditrysia</taxon>
        <taxon>Tineoidea</taxon>
        <taxon>Psychidae</taxon>
        <taxon>Oiketicinae</taxon>
        <taxon>Eumeta</taxon>
    </lineage>
</organism>
<reference evidence="1 2" key="1">
    <citation type="journal article" date="2019" name="Commun. Biol.">
        <title>The bagworm genome reveals a unique fibroin gene that provides high tensile strength.</title>
        <authorList>
            <person name="Kono N."/>
            <person name="Nakamura H."/>
            <person name="Ohtoshi R."/>
            <person name="Tomita M."/>
            <person name="Numata K."/>
            <person name="Arakawa K."/>
        </authorList>
    </citation>
    <scope>NUCLEOTIDE SEQUENCE [LARGE SCALE GENOMIC DNA]</scope>
</reference>
<evidence type="ECO:0000313" key="1">
    <source>
        <dbReference type="EMBL" id="GBP44970.1"/>
    </source>
</evidence>
<accession>A0A4C1W298</accession>
<name>A0A4C1W298_EUMVA</name>
<protein>
    <submittedName>
        <fullName evidence="1">Uncharacterized protein</fullName>
    </submittedName>
</protein>
<dbReference type="EMBL" id="BGZK01000462">
    <property type="protein sequence ID" value="GBP44970.1"/>
    <property type="molecule type" value="Genomic_DNA"/>
</dbReference>
<sequence>MPEWRDACLTCSHCERITEPVSFLNKFSYILRMHNMYIVVRAGGVGGGVGAARLNEGNLSIRRERRPAAEHCDPSAGLYVATTEFHRKRQK</sequence>